<evidence type="ECO:0000256" key="1">
    <source>
        <dbReference type="SAM" id="Phobius"/>
    </source>
</evidence>
<dbReference type="Proteomes" id="UP000018877">
    <property type="component" value="Unassembled WGS sequence"/>
</dbReference>
<feature type="transmembrane region" description="Helical" evidence="1">
    <location>
        <begin position="7"/>
        <end position="26"/>
    </location>
</feature>
<name>A0AB94ITN2_9BACI</name>
<feature type="transmembrane region" description="Helical" evidence="1">
    <location>
        <begin position="38"/>
        <end position="56"/>
    </location>
</feature>
<dbReference type="AlphaFoldDB" id="A0AB94ITN2"/>
<dbReference type="EMBL" id="ALAN01000017">
    <property type="protein sequence ID" value="ETI70422.1"/>
    <property type="molecule type" value="Genomic_DNA"/>
</dbReference>
<reference evidence="2 3" key="1">
    <citation type="journal article" date="2014" name="Environ. Microbiol.">
        <title>The nitrate-ammonifying and nosZ-carrying bacterium Bacillus vireti is a potent source and sink for nitric and nitrous oxide under high nitrate conditions.</title>
        <authorList>
            <person name="Mania D."/>
            <person name="Heylen K."/>
            <person name="van Spanning R.J."/>
            <person name="Frostegard A."/>
        </authorList>
    </citation>
    <scope>NUCLEOTIDE SEQUENCE [LARGE SCALE GENOMIC DNA]</scope>
    <source>
        <strain evidence="2 3">LMG 21834</strain>
    </source>
</reference>
<keyword evidence="1" id="KW-0812">Transmembrane</keyword>
<gene>
    <name evidence="2" type="ORF">BAVI_02629</name>
</gene>
<organism evidence="2 3">
    <name type="scientific">Neobacillus vireti LMG 21834</name>
    <dbReference type="NCBI Taxonomy" id="1131730"/>
    <lineage>
        <taxon>Bacteria</taxon>
        <taxon>Bacillati</taxon>
        <taxon>Bacillota</taxon>
        <taxon>Bacilli</taxon>
        <taxon>Bacillales</taxon>
        <taxon>Bacillaceae</taxon>
        <taxon>Neobacillus</taxon>
    </lineage>
</organism>
<accession>A0AB94ITN2</accession>
<keyword evidence="1" id="KW-1133">Transmembrane helix</keyword>
<keyword evidence="3" id="KW-1185">Reference proteome</keyword>
<proteinExistence type="predicted"/>
<evidence type="ECO:0000313" key="3">
    <source>
        <dbReference type="Proteomes" id="UP000018877"/>
    </source>
</evidence>
<protein>
    <submittedName>
        <fullName evidence="2">Uncharacterized protein</fullName>
    </submittedName>
</protein>
<comment type="caution">
    <text evidence="2">The sequence shown here is derived from an EMBL/GenBank/DDBJ whole genome shotgun (WGS) entry which is preliminary data.</text>
</comment>
<evidence type="ECO:0000313" key="2">
    <source>
        <dbReference type="EMBL" id="ETI70422.1"/>
    </source>
</evidence>
<dbReference type="RefSeq" id="WP_024026744.1">
    <property type="nucleotide sequence ID" value="NZ_ALAN01000017.1"/>
</dbReference>
<keyword evidence="1" id="KW-0472">Membrane</keyword>
<sequence>MKNKTRTIITLVCSLLIFAVGMFRILTESLSSTPLYVAYIFAIAGLIGVIANGVILRKLQTN</sequence>